<keyword evidence="12" id="KW-1185">Reference proteome</keyword>
<name>A0A3R7NUT2_PENVA</name>
<feature type="region of interest" description="Disordered" evidence="10">
    <location>
        <begin position="1"/>
        <end position="21"/>
    </location>
</feature>
<comment type="similarity">
    <text evidence="2 9">Belongs to the sulfotransferase 2 family.</text>
</comment>
<keyword evidence="7" id="KW-0472">Membrane</keyword>
<evidence type="ECO:0000313" key="12">
    <source>
        <dbReference type="Proteomes" id="UP000283509"/>
    </source>
</evidence>
<dbReference type="InterPro" id="IPR005331">
    <property type="entry name" value="Sulfotransferase"/>
</dbReference>
<dbReference type="Pfam" id="PF03567">
    <property type="entry name" value="Sulfotransfer_2"/>
    <property type="match status" value="3"/>
</dbReference>
<reference evidence="11 12" key="1">
    <citation type="submission" date="2018-04" db="EMBL/GenBank/DDBJ databases">
        <authorList>
            <person name="Zhang X."/>
            <person name="Yuan J."/>
            <person name="Li F."/>
            <person name="Xiang J."/>
        </authorList>
    </citation>
    <scope>NUCLEOTIDE SEQUENCE [LARGE SCALE GENOMIC DNA]</scope>
    <source>
        <tissue evidence="11">Muscle</tissue>
    </source>
</reference>
<keyword evidence="9" id="KW-0119">Carbohydrate metabolism</keyword>
<evidence type="ECO:0000256" key="2">
    <source>
        <dbReference type="ARBA" id="ARBA00006339"/>
    </source>
</evidence>
<dbReference type="InterPro" id="IPR018011">
    <property type="entry name" value="Carb_sulfotrans_8-10"/>
</dbReference>
<dbReference type="AlphaFoldDB" id="A0A3R7NUT2"/>
<evidence type="ECO:0000256" key="1">
    <source>
        <dbReference type="ARBA" id="ARBA00004323"/>
    </source>
</evidence>
<keyword evidence="5" id="KW-1133">Transmembrane helix</keyword>
<keyword evidence="6 9" id="KW-0333">Golgi apparatus</keyword>
<proteinExistence type="inferred from homology"/>
<dbReference type="EMBL" id="QCYY01002826">
    <property type="protein sequence ID" value="ROT67274.1"/>
    <property type="molecule type" value="Genomic_DNA"/>
</dbReference>
<keyword evidence="8 9" id="KW-0325">Glycoprotein</keyword>
<evidence type="ECO:0000313" key="11">
    <source>
        <dbReference type="EMBL" id="ROT67274.1"/>
    </source>
</evidence>
<evidence type="ECO:0000256" key="4">
    <source>
        <dbReference type="ARBA" id="ARBA00022692"/>
    </source>
</evidence>
<protein>
    <recommendedName>
        <fullName evidence="9">Carbohydrate sulfotransferase</fullName>
        <ecNumber evidence="9">2.8.2.-</ecNumber>
    </recommendedName>
</protein>
<keyword evidence="3 9" id="KW-0808">Transferase</keyword>
<accession>A0A3R7NUT2</accession>
<evidence type="ECO:0000256" key="8">
    <source>
        <dbReference type="ARBA" id="ARBA00023180"/>
    </source>
</evidence>
<dbReference type="GO" id="GO:0016051">
    <property type="term" value="P:carbohydrate biosynthetic process"/>
    <property type="evidence" value="ECO:0007669"/>
    <property type="project" value="InterPro"/>
</dbReference>
<keyword evidence="4" id="KW-0812">Transmembrane</keyword>
<dbReference type="GO" id="GO:0008146">
    <property type="term" value="F:sulfotransferase activity"/>
    <property type="evidence" value="ECO:0007669"/>
    <property type="project" value="InterPro"/>
</dbReference>
<dbReference type="PANTHER" id="PTHR12137">
    <property type="entry name" value="CARBOHYDRATE SULFOTRANSFERASE"/>
    <property type="match status" value="1"/>
</dbReference>
<evidence type="ECO:0000256" key="7">
    <source>
        <dbReference type="ARBA" id="ARBA00023136"/>
    </source>
</evidence>
<dbReference type="OrthoDB" id="2019940at2759"/>
<evidence type="ECO:0000256" key="5">
    <source>
        <dbReference type="ARBA" id="ARBA00022989"/>
    </source>
</evidence>
<reference evidence="11 12" key="2">
    <citation type="submission" date="2019-01" db="EMBL/GenBank/DDBJ databases">
        <title>The decoding of complex shrimp genome reveals the adaptation for benthos swimmer, frequently molting mechanism and breeding impact on genome.</title>
        <authorList>
            <person name="Sun Y."/>
            <person name="Gao Y."/>
            <person name="Yu Y."/>
        </authorList>
    </citation>
    <scope>NUCLEOTIDE SEQUENCE [LARGE SCALE GENOMIC DNA]</scope>
    <source>
        <tissue evidence="11">Muscle</tissue>
    </source>
</reference>
<feature type="compositionally biased region" description="Basic and acidic residues" evidence="10">
    <location>
        <begin position="9"/>
        <end position="21"/>
    </location>
</feature>
<evidence type="ECO:0000256" key="10">
    <source>
        <dbReference type="SAM" id="MobiDB-lite"/>
    </source>
</evidence>
<dbReference type="PANTHER" id="PTHR12137:SF54">
    <property type="entry name" value="CARBOHYDRATE SULFOTRANSFERASE"/>
    <property type="match status" value="1"/>
</dbReference>
<comment type="subcellular location">
    <subcellularLocation>
        <location evidence="1 9">Golgi apparatus membrane</location>
        <topology evidence="1 9">Single-pass type II membrane protein</topology>
    </subcellularLocation>
</comment>
<dbReference type="GO" id="GO:0000139">
    <property type="term" value="C:Golgi membrane"/>
    <property type="evidence" value="ECO:0007669"/>
    <property type="project" value="UniProtKB-SubCell"/>
</dbReference>
<comment type="caution">
    <text evidence="11">The sequence shown here is derived from an EMBL/GenBank/DDBJ whole genome shotgun (WGS) entry which is preliminary data.</text>
</comment>
<dbReference type="EC" id="2.8.2.-" evidence="9"/>
<evidence type="ECO:0000256" key="9">
    <source>
        <dbReference type="RuleBase" id="RU364020"/>
    </source>
</evidence>
<organism evidence="11 12">
    <name type="scientific">Penaeus vannamei</name>
    <name type="common">Whiteleg shrimp</name>
    <name type="synonym">Litopenaeus vannamei</name>
    <dbReference type="NCBI Taxonomy" id="6689"/>
    <lineage>
        <taxon>Eukaryota</taxon>
        <taxon>Metazoa</taxon>
        <taxon>Ecdysozoa</taxon>
        <taxon>Arthropoda</taxon>
        <taxon>Crustacea</taxon>
        <taxon>Multicrustacea</taxon>
        <taxon>Malacostraca</taxon>
        <taxon>Eumalacostraca</taxon>
        <taxon>Eucarida</taxon>
        <taxon>Decapoda</taxon>
        <taxon>Dendrobranchiata</taxon>
        <taxon>Penaeoidea</taxon>
        <taxon>Penaeidae</taxon>
        <taxon>Penaeus</taxon>
    </lineage>
</organism>
<keyword evidence="9" id="KW-0735">Signal-anchor</keyword>
<gene>
    <name evidence="11" type="ORF">C7M84_014644</name>
</gene>
<evidence type="ECO:0000256" key="3">
    <source>
        <dbReference type="ARBA" id="ARBA00022679"/>
    </source>
</evidence>
<sequence length="734" mass="84689">MTTAVVSEEPWKRDAERRMTERRESVRARCDQVGKYPYSVRVTSQRSLYYSGKHDLLVCVTAKSGASTWKTHLLRMEGVDDPALSNPHIPKYSKVIHALTNLGYAKLQQKLRSPSATRVMTARHPLSRLVSAYRDKYQDGQASPGYPWGALMKQYCSDCKDKNGNLPFPQFLRLVLAEMADKGPINLNRHWRPYSSICSPCGIQYDYILKQETFDDDLRYVAEHLDLQEVELGTRNNNKSNRTHLASYLDYYNETERSQPSAVLDIIELKEQFPAPSTTSASTGSNITQRDLAAAEETWRRSIERRFAERRESVRARCEEVGPYPYSVYRTARMSFYLSKNYNLVMCVTAKSGATTWKTHLLRLDGVTDPRIGNPHSGKYDRLIRASIQLSPAQLQEALTSPSATRVMTARHPLARLVSGYQDKFNDGQRALRSMGNCTRPDGTLPFPQFLSLILTELSRRGVAGLDKHYRPYSTVCSPCGIQYDYIFKQETFDEDLRYLTQVLDLKEVKAGLRTNTKGDKSQHSRYLEYYRDVPPDVLKQIFRFIQLSPVQLQEALTSPSATRVMTARHPLARLVSGYQDKFNDGQRALRSMWGYLTQRHCRNCTRPDGTLPFPQFLSLVLSEFRKRGVAGLDKHYRPYSTVCSPCGIQYDYIFKQETFDEDLRYLTQVLDLKEVKAGLRTNTKGDRSQHSRYLEYYRDVPPDVLKQIFRLYEKDFRIFDYEIPEILLKKIQD</sequence>
<dbReference type="Proteomes" id="UP000283509">
    <property type="component" value="Unassembled WGS sequence"/>
</dbReference>
<evidence type="ECO:0000256" key="6">
    <source>
        <dbReference type="ARBA" id="ARBA00023034"/>
    </source>
</evidence>